<evidence type="ECO:0000256" key="6">
    <source>
        <dbReference type="PIRSR" id="PIRSR602081-2"/>
    </source>
</evidence>
<dbReference type="SUPFAM" id="SSF52425">
    <property type="entry name" value="Cryptochrome/photolyase, N-terminal domain"/>
    <property type="match status" value="1"/>
</dbReference>
<accession>A0AAE3FZJ3</accession>
<evidence type="ECO:0000256" key="7">
    <source>
        <dbReference type="RuleBase" id="RU367151"/>
    </source>
</evidence>
<dbReference type="GO" id="GO:0000719">
    <property type="term" value="P:photoreactive repair"/>
    <property type="evidence" value="ECO:0007669"/>
    <property type="project" value="TreeGrafter"/>
</dbReference>
<dbReference type="InterPro" id="IPR002081">
    <property type="entry name" value="Cryptochrome/DNA_photolyase_1"/>
</dbReference>
<name>A0AAE3FZJ3_9EURY</name>
<evidence type="ECO:0000256" key="4">
    <source>
        <dbReference type="ARBA" id="ARBA00022991"/>
    </source>
</evidence>
<dbReference type="RefSeq" id="WP_250585300.1">
    <property type="nucleotide sequence ID" value="NZ_JAKRVX010000006.1"/>
</dbReference>
<dbReference type="Proteomes" id="UP001203207">
    <property type="component" value="Unassembled WGS sequence"/>
</dbReference>
<feature type="region of interest" description="Disordered" evidence="8">
    <location>
        <begin position="173"/>
        <end position="194"/>
    </location>
</feature>
<dbReference type="InterPro" id="IPR036134">
    <property type="entry name" value="Crypto/Photolyase_FAD-like_sf"/>
</dbReference>
<feature type="binding site" evidence="5">
    <location>
        <begin position="253"/>
        <end position="257"/>
    </location>
    <ligand>
        <name>FAD</name>
        <dbReference type="ChEBI" id="CHEBI:57692"/>
    </ligand>
</feature>
<dbReference type="InterPro" id="IPR006050">
    <property type="entry name" value="DNA_photolyase_N"/>
</dbReference>
<reference evidence="10" key="1">
    <citation type="journal article" date="2022" name="Syst. Appl. Microbiol.">
        <title>Natronocalculus amylovorans gen. nov., sp. nov., and Natranaeroarchaeum aerophilus sp. nov., dominant culturable amylolytic natronoarchaea from hypersaline soda lakes in southwestern Siberia.</title>
        <authorList>
            <person name="Sorokin D.Y."/>
            <person name="Elcheninov A.G."/>
            <person name="Khizhniak T.V."/>
            <person name="Koenen M."/>
            <person name="Bale N.J."/>
            <person name="Damste J.S.S."/>
            <person name="Kublanov I.V."/>
        </authorList>
    </citation>
    <scope>NUCLEOTIDE SEQUENCE</scope>
    <source>
        <strain evidence="10">AArc-St2</strain>
    </source>
</reference>
<comment type="cofactor">
    <cofactor evidence="5 7">
        <name>FAD</name>
        <dbReference type="ChEBI" id="CHEBI:57692"/>
    </cofactor>
    <text evidence="5 7">Binds 1 FAD per subunit.</text>
</comment>
<feature type="binding site" evidence="5">
    <location>
        <begin position="293"/>
        <end position="300"/>
    </location>
    <ligand>
        <name>FAD</name>
        <dbReference type="ChEBI" id="CHEBI:57692"/>
    </ligand>
</feature>
<comment type="similarity">
    <text evidence="1 7">Belongs to the DNA photolyase class-1 family.</text>
</comment>
<keyword evidence="11" id="KW-1185">Reference proteome</keyword>
<dbReference type="PRINTS" id="PR00147">
    <property type="entry name" value="DNAPHOTLYASE"/>
</dbReference>
<evidence type="ECO:0000256" key="5">
    <source>
        <dbReference type="PIRSR" id="PIRSR602081-1"/>
    </source>
</evidence>
<dbReference type="PANTHER" id="PTHR11455:SF22">
    <property type="entry name" value="CRYPTOCHROME DASH"/>
    <property type="match status" value="1"/>
</dbReference>
<gene>
    <name evidence="10" type="ORF">AArcSt2_13350</name>
</gene>
<comment type="function">
    <text evidence="7">May have a photoreceptor function.</text>
</comment>
<dbReference type="PROSITE" id="PS51645">
    <property type="entry name" value="PHR_CRY_ALPHA_BETA"/>
    <property type="match status" value="1"/>
</dbReference>
<dbReference type="SUPFAM" id="SSF48173">
    <property type="entry name" value="Cryptochrome/photolyase FAD-binding domain"/>
    <property type="match status" value="1"/>
</dbReference>
<dbReference type="InterPro" id="IPR014729">
    <property type="entry name" value="Rossmann-like_a/b/a_fold"/>
</dbReference>
<evidence type="ECO:0000256" key="3">
    <source>
        <dbReference type="ARBA" id="ARBA00022827"/>
    </source>
</evidence>
<sequence length="484" mass="55417">MGDTTLWWVRHDLRLHDNEALVAGAASEKLIPVYCFDPRLDGAESYGGSDSFQFKKTGQHRLRFRHESVTTLREQLREHGSDLIVRHGTPEAVLPEIAAMTNASRGVLQTLPAPEEMAVEAAVKTRLRDAGCAIERVWSHTLYHINDLPTPYESMRDTYTPFRKSVEADATVRDPLTIPNLPPVPTEIDPGEITPVDRLDPSIEKDMPGNRGVYKFSGGETAGLDRVAEYLWETDHVSTYKKTRNGMLGAAYSTKFSPWLNDGSLSPRTIEHELRAYEKERTKNESTYWVLFELIWRDFFQFQVAKHGGAFFSQGGIQQRTDIEWRNDDAQFDRWCRGETGIPFVDANMQELNQTGFMSNRGRQNVASFLVNNLRIDWRRGAAYFETQLIDYDPCSNYGNWAYIAGVGNDSRDRYFNIIKQARNYDENAAYVHHWLPELAALPPKYAHEPWKMSPKEQSTFDVKLGTTYPEPMINLDASYEKLQ</sequence>
<feature type="domain" description="Photolyase/cryptochrome alpha/beta" evidence="9">
    <location>
        <begin position="3"/>
        <end position="142"/>
    </location>
</feature>
<dbReference type="Gene3D" id="1.10.579.10">
    <property type="entry name" value="DNA Cyclobutane Dipyrimidine Photolyase, subunit A, domain 3"/>
    <property type="match status" value="1"/>
</dbReference>
<evidence type="ECO:0000256" key="8">
    <source>
        <dbReference type="SAM" id="MobiDB-lite"/>
    </source>
</evidence>
<feature type="site" description="Electron transfer via tryptophanyl radical" evidence="6">
    <location>
        <position position="325"/>
    </location>
</feature>
<evidence type="ECO:0000313" key="11">
    <source>
        <dbReference type="Proteomes" id="UP001203207"/>
    </source>
</evidence>
<keyword evidence="4 7" id="KW-0157">Chromophore</keyword>
<dbReference type="NCBIfam" id="TIGR02765">
    <property type="entry name" value="crypto_DASH"/>
    <property type="match status" value="1"/>
</dbReference>
<dbReference type="AlphaFoldDB" id="A0AAE3FZJ3"/>
<dbReference type="Pfam" id="PF00875">
    <property type="entry name" value="DNA_photolyase"/>
    <property type="match status" value="1"/>
</dbReference>
<evidence type="ECO:0000259" key="9">
    <source>
        <dbReference type="PROSITE" id="PS51645"/>
    </source>
</evidence>
<dbReference type="Gene3D" id="1.25.40.80">
    <property type="match status" value="1"/>
</dbReference>
<comment type="caution">
    <text evidence="10">The sequence shown here is derived from an EMBL/GenBank/DDBJ whole genome shotgun (WGS) entry which is preliminary data.</text>
</comment>
<proteinExistence type="inferred from homology"/>
<dbReference type="InterPro" id="IPR014133">
    <property type="entry name" value="Cry_DASH"/>
</dbReference>
<organism evidence="10 11">
    <name type="scientific">Natronocalculus amylovorans</name>
    <dbReference type="NCBI Taxonomy" id="2917812"/>
    <lineage>
        <taxon>Archaea</taxon>
        <taxon>Methanobacteriati</taxon>
        <taxon>Methanobacteriota</taxon>
        <taxon>Stenosarchaea group</taxon>
        <taxon>Halobacteria</taxon>
        <taxon>Halobacteriales</taxon>
        <taxon>Haloferacaceae</taxon>
        <taxon>Natronocalculus</taxon>
    </lineage>
</organism>
<dbReference type="Pfam" id="PF03441">
    <property type="entry name" value="FAD_binding_7"/>
    <property type="match status" value="1"/>
</dbReference>
<keyword evidence="3 5" id="KW-0274">FAD</keyword>
<reference evidence="10" key="2">
    <citation type="submission" date="2022-02" db="EMBL/GenBank/DDBJ databases">
        <authorList>
            <person name="Elcheninov A.G."/>
            <person name="Sorokin D.Y."/>
            <person name="Kublanov I.V."/>
        </authorList>
    </citation>
    <scope>NUCLEOTIDE SEQUENCE</scope>
    <source>
        <strain evidence="10">AArc-St2</strain>
    </source>
</reference>
<protein>
    <recommendedName>
        <fullName evidence="7">Cryptochrome DASH</fullName>
    </recommendedName>
</protein>
<evidence type="ECO:0000256" key="2">
    <source>
        <dbReference type="ARBA" id="ARBA00022630"/>
    </source>
</evidence>
<dbReference type="InterPro" id="IPR005101">
    <property type="entry name" value="Cryptochr/Photolyase_FAD-bd"/>
</dbReference>
<feature type="site" description="Electron transfer via tryptophanyl radical" evidence="6">
    <location>
        <position position="401"/>
    </location>
</feature>
<feature type="binding site" evidence="5">
    <location>
        <begin position="391"/>
        <end position="393"/>
    </location>
    <ligand>
        <name>FAD</name>
        <dbReference type="ChEBI" id="CHEBI:57692"/>
    </ligand>
</feature>
<dbReference type="GO" id="GO:0071949">
    <property type="term" value="F:FAD binding"/>
    <property type="evidence" value="ECO:0007669"/>
    <property type="project" value="TreeGrafter"/>
</dbReference>
<dbReference type="GO" id="GO:0003677">
    <property type="term" value="F:DNA binding"/>
    <property type="evidence" value="ECO:0007669"/>
    <property type="project" value="TreeGrafter"/>
</dbReference>
<feature type="binding site" evidence="5">
    <location>
        <position position="240"/>
    </location>
    <ligand>
        <name>FAD</name>
        <dbReference type="ChEBI" id="CHEBI:57692"/>
    </ligand>
</feature>
<evidence type="ECO:0000313" key="10">
    <source>
        <dbReference type="EMBL" id="MCL9817923.1"/>
    </source>
</evidence>
<evidence type="ECO:0000256" key="1">
    <source>
        <dbReference type="ARBA" id="ARBA00005862"/>
    </source>
</evidence>
<dbReference type="Gene3D" id="3.40.50.620">
    <property type="entry name" value="HUPs"/>
    <property type="match status" value="1"/>
</dbReference>
<comment type="cofactor">
    <cofactor evidence="7">
        <name>(6R)-5,10-methylene-5,6,7,8-tetrahydrofolate</name>
        <dbReference type="ChEBI" id="CHEBI:15636"/>
    </cofactor>
    <text evidence="7">Binds 1 5,10-methenyltetrahydrofolate (MTHF) per subunit.</text>
</comment>
<dbReference type="EMBL" id="JAKRVX010000006">
    <property type="protein sequence ID" value="MCL9817923.1"/>
    <property type="molecule type" value="Genomic_DNA"/>
</dbReference>
<keyword evidence="2 5" id="KW-0285">Flavoprotein</keyword>
<feature type="site" description="Electron transfer via tryptophanyl radical" evidence="6">
    <location>
        <position position="378"/>
    </location>
</feature>
<dbReference type="GO" id="GO:0003904">
    <property type="term" value="F:deoxyribodipyrimidine photo-lyase activity"/>
    <property type="evidence" value="ECO:0007669"/>
    <property type="project" value="TreeGrafter"/>
</dbReference>
<dbReference type="PANTHER" id="PTHR11455">
    <property type="entry name" value="CRYPTOCHROME"/>
    <property type="match status" value="1"/>
</dbReference>
<dbReference type="InterPro" id="IPR036155">
    <property type="entry name" value="Crypto/Photolyase_N_sf"/>
</dbReference>